<dbReference type="CDD" id="cd07043">
    <property type="entry name" value="STAS_anti-anti-sigma_factors"/>
    <property type="match status" value="1"/>
</dbReference>
<keyword evidence="2" id="KW-0808">Transferase</keyword>
<dbReference type="EMBL" id="UWOC01000136">
    <property type="protein sequence ID" value="VCU08839.1"/>
    <property type="molecule type" value="Genomic_DNA"/>
</dbReference>
<evidence type="ECO:0000256" key="1">
    <source>
        <dbReference type="ARBA" id="ARBA00022676"/>
    </source>
</evidence>
<dbReference type="InterPro" id="IPR002645">
    <property type="entry name" value="STAS_dom"/>
</dbReference>
<comment type="caution">
    <text evidence="4">The sequence shown here is derived from an EMBL/GenBank/DDBJ whole genome shotgun (WGS) entry which is preliminary data.</text>
</comment>
<dbReference type="NCBIfam" id="TIGR00696">
    <property type="entry name" value="wecG_tagA_cpsF"/>
    <property type="match status" value="1"/>
</dbReference>
<feature type="domain" description="STAS" evidence="3">
    <location>
        <begin position="161"/>
        <end position="252"/>
    </location>
</feature>
<evidence type="ECO:0000313" key="4">
    <source>
        <dbReference type="EMBL" id="VCU08839.1"/>
    </source>
</evidence>
<evidence type="ECO:0000256" key="2">
    <source>
        <dbReference type="ARBA" id="ARBA00022679"/>
    </source>
</evidence>
<dbReference type="InterPro" id="IPR058548">
    <property type="entry name" value="MlaB-like_STAS"/>
</dbReference>
<dbReference type="Gene3D" id="3.30.750.24">
    <property type="entry name" value="STAS domain"/>
    <property type="match status" value="1"/>
</dbReference>
<accession>A0A3S4BFS4</accession>
<proteinExistence type="predicted"/>
<dbReference type="Pfam" id="PF13466">
    <property type="entry name" value="STAS_2"/>
    <property type="match status" value="1"/>
</dbReference>
<dbReference type="Proteomes" id="UP000289200">
    <property type="component" value="Unassembled WGS sequence"/>
</dbReference>
<dbReference type="PANTHER" id="PTHR34136">
    <property type="match status" value="1"/>
</dbReference>
<dbReference type="PROSITE" id="PS50801">
    <property type="entry name" value="STAS"/>
    <property type="match status" value="1"/>
</dbReference>
<evidence type="ECO:0000313" key="5">
    <source>
        <dbReference type="Proteomes" id="UP000289200"/>
    </source>
</evidence>
<organism evidence="4 5">
    <name type="scientific">Rhodoplanes serenus</name>
    <dbReference type="NCBI Taxonomy" id="200615"/>
    <lineage>
        <taxon>Bacteria</taxon>
        <taxon>Pseudomonadati</taxon>
        <taxon>Pseudomonadota</taxon>
        <taxon>Alphaproteobacteria</taxon>
        <taxon>Hyphomicrobiales</taxon>
        <taxon>Nitrobacteraceae</taxon>
        <taxon>Rhodoplanes</taxon>
    </lineage>
</organism>
<dbReference type="AlphaFoldDB" id="A0A3S4BFS4"/>
<name>A0A3S4BFS4_9BRAD</name>
<dbReference type="GO" id="GO:0016758">
    <property type="term" value="F:hexosyltransferase activity"/>
    <property type="evidence" value="ECO:0007669"/>
    <property type="project" value="TreeGrafter"/>
</dbReference>
<keyword evidence="5" id="KW-1185">Reference proteome</keyword>
<dbReference type="InterPro" id="IPR036513">
    <property type="entry name" value="STAS_dom_sf"/>
</dbReference>
<sequence length="279" mass="31412">MKVYLFGGAEDVAALAGQKLNASKGGIVCAGSSSPPFCSVEEMSTESYIEAINTSGADFLVLALGAKKGQLWLRRNHHKVRVPVRSHLGAVINFQAGTVKRAPAVFRRCGLEWLWRIKEEPQLWKRYFDDGLSLIVLVSTHIVPTMVAHWRHRLMWRRQNLQVALHQQNEILAVTLHGDACARHVNQATGYFQRALAFEKPVVIDLKGVRFIDARFFGLLLMLRKELRERGRDVRFLRCPPKIARLFRLNGFDYLIAQPITGRTSVIEDKIGQGAISSG</sequence>
<dbReference type="Pfam" id="PF03808">
    <property type="entry name" value="Glyco_tran_WecG"/>
    <property type="match status" value="1"/>
</dbReference>
<dbReference type="CDD" id="cd06533">
    <property type="entry name" value="Glyco_transf_WecG_TagA"/>
    <property type="match status" value="1"/>
</dbReference>
<reference evidence="5" key="1">
    <citation type="submission" date="2018-10" db="EMBL/GenBank/DDBJ databases">
        <authorList>
            <person name="Peiro R."/>
            <person name="Begona"/>
            <person name="Cbmso G."/>
            <person name="Lopez M."/>
            <person name="Gonzalez S."/>
            <person name="Sacristan E."/>
            <person name="Castillo E."/>
        </authorList>
    </citation>
    <scope>NUCLEOTIDE SEQUENCE [LARGE SCALE GENOMIC DNA]</scope>
</reference>
<gene>
    <name evidence="4" type="primary">tagA</name>
    <name evidence="4" type="ORF">RHODGE_RHODGE_02001</name>
</gene>
<dbReference type="InterPro" id="IPR004629">
    <property type="entry name" value="WecG_TagA_CpsF"/>
</dbReference>
<evidence type="ECO:0000259" key="3">
    <source>
        <dbReference type="PROSITE" id="PS50801"/>
    </source>
</evidence>
<dbReference type="PANTHER" id="PTHR34136:SF1">
    <property type="entry name" value="UDP-N-ACETYL-D-MANNOSAMINURONIC ACID TRANSFERASE"/>
    <property type="match status" value="1"/>
</dbReference>
<keyword evidence="1" id="KW-0328">Glycosyltransferase</keyword>
<protein>
    <submittedName>
        <fullName evidence="4">N-acetylglucosaminyldiphosphoundecaprenol N-acetyl-beta-D-mannosaminyltransferase</fullName>
    </submittedName>
</protein>
<dbReference type="SUPFAM" id="SSF52091">
    <property type="entry name" value="SpoIIaa-like"/>
    <property type="match status" value="1"/>
</dbReference>